<dbReference type="EMBL" id="LSTV01000002">
    <property type="protein sequence ID" value="OAH50395.1"/>
    <property type="molecule type" value="Genomic_DNA"/>
</dbReference>
<keyword evidence="1" id="KW-0732">Signal</keyword>
<evidence type="ECO:0008006" key="4">
    <source>
        <dbReference type="Google" id="ProtNLM"/>
    </source>
</evidence>
<dbReference type="AlphaFoldDB" id="A0A177KC31"/>
<dbReference type="Proteomes" id="UP000076998">
    <property type="component" value="Unassembled WGS sequence"/>
</dbReference>
<sequence length="143" mass="14854">MNRALAALSLALLAAGLTTACAPTSSDIEERVLGTVAAGSTLTVTDLLPEEGAKRFTVACPYETAADLAARLDVDAKAVPDLSDRDDSQALVVVTADGIDAGELPRDRVDFCSTGGAWPVYPGDADDRLAVTRNGDDVYVVTR</sequence>
<dbReference type="OrthoDB" id="5081220at2"/>
<evidence type="ECO:0000256" key="1">
    <source>
        <dbReference type="SAM" id="SignalP"/>
    </source>
</evidence>
<evidence type="ECO:0000313" key="2">
    <source>
        <dbReference type="EMBL" id="OAH50395.1"/>
    </source>
</evidence>
<organism evidence="2 3">
    <name type="scientific">Microbacterium oleivorans</name>
    <dbReference type="NCBI Taxonomy" id="273677"/>
    <lineage>
        <taxon>Bacteria</taxon>
        <taxon>Bacillati</taxon>
        <taxon>Actinomycetota</taxon>
        <taxon>Actinomycetes</taxon>
        <taxon>Micrococcales</taxon>
        <taxon>Microbacteriaceae</taxon>
        <taxon>Microbacterium</taxon>
    </lineage>
</organism>
<feature type="signal peptide" evidence="1">
    <location>
        <begin position="1"/>
        <end position="20"/>
    </location>
</feature>
<dbReference type="PROSITE" id="PS51257">
    <property type="entry name" value="PROKAR_LIPOPROTEIN"/>
    <property type="match status" value="1"/>
</dbReference>
<feature type="chain" id="PRO_5039308318" description="Lipoprotein" evidence="1">
    <location>
        <begin position="21"/>
        <end position="143"/>
    </location>
</feature>
<proteinExistence type="predicted"/>
<accession>A0A177KC31</accession>
<comment type="caution">
    <text evidence="2">The sequence shown here is derived from an EMBL/GenBank/DDBJ whole genome shotgun (WGS) entry which is preliminary data.</text>
</comment>
<protein>
    <recommendedName>
        <fullName evidence="4">Lipoprotein</fullName>
    </recommendedName>
</protein>
<dbReference type="RefSeq" id="WP_064002756.1">
    <property type="nucleotide sequence ID" value="NZ_LSTV01000002.1"/>
</dbReference>
<evidence type="ECO:0000313" key="3">
    <source>
        <dbReference type="Proteomes" id="UP000076998"/>
    </source>
</evidence>
<gene>
    <name evidence="2" type="ORF">AYL44_08020</name>
</gene>
<name>A0A177KC31_9MICO</name>
<reference evidence="2 3" key="1">
    <citation type="submission" date="2016-02" db="EMBL/GenBank/DDBJ databases">
        <authorList>
            <person name="Wen L."/>
            <person name="He K."/>
            <person name="Yang H."/>
        </authorList>
    </citation>
    <scope>NUCLEOTIDE SEQUENCE [LARGE SCALE GENOMIC DNA]</scope>
    <source>
        <strain evidence="2 3">CD11_3</strain>
    </source>
</reference>